<name>A0A8S5UHA3_9CAUD</name>
<reference evidence="1" key="1">
    <citation type="journal article" date="2021" name="Proc. Natl. Acad. Sci. U.S.A.">
        <title>A Catalog of Tens of Thousands of Viruses from Human Metagenomes Reveals Hidden Associations with Chronic Diseases.</title>
        <authorList>
            <person name="Tisza M.J."/>
            <person name="Buck C.B."/>
        </authorList>
    </citation>
    <scope>NUCLEOTIDE SEQUENCE</scope>
    <source>
        <strain evidence="1">Ct0eR1</strain>
    </source>
</reference>
<organism evidence="1">
    <name type="scientific">Siphoviridae sp. ct0eR1</name>
    <dbReference type="NCBI Taxonomy" id="2825297"/>
    <lineage>
        <taxon>Viruses</taxon>
        <taxon>Duplodnaviria</taxon>
        <taxon>Heunggongvirae</taxon>
        <taxon>Uroviricota</taxon>
        <taxon>Caudoviricetes</taxon>
    </lineage>
</organism>
<proteinExistence type="predicted"/>
<sequence>MSPTQWRALRKHPAAPTLACVARAPQRLRRRSSSTIRLLECSIRDQSHRNKHCQQSNCNRDYSLQSQGTH</sequence>
<protein>
    <submittedName>
        <fullName evidence="1">Uncharacterized protein</fullName>
    </submittedName>
</protein>
<accession>A0A8S5UHA3</accession>
<evidence type="ECO:0000313" key="1">
    <source>
        <dbReference type="EMBL" id="DAF93812.1"/>
    </source>
</evidence>
<dbReference type="EMBL" id="BK016087">
    <property type="protein sequence ID" value="DAF93812.1"/>
    <property type="molecule type" value="Genomic_DNA"/>
</dbReference>